<keyword evidence="1" id="KW-0446">Lipid-binding</keyword>
<accession>A0AAP6ZYH4</accession>
<dbReference type="AlphaFoldDB" id="A0AAP6ZYH4"/>
<gene>
    <name evidence="2" type="ORF">HMI46_03240</name>
</gene>
<dbReference type="InterPro" id="IPR050270">
    <property type="entry name" value="DegV_domain_contain"/>
</dbReference>
<dbReference type="InterPro" id="IPR043168">
    <property type="entry name" value="DegV_C"/>
</dbReference>
<sequence>MSHIRIVTDSTADIPQDVRERYGIEMVPLKVHFGQEMFKDAVTIDAEQFYKKLVQADKLPTTSQPSPVEFLDVYKRLNTESDTQVISIHLSSALSGTYQSAVLAKSMLEEEADITIVDSKSASYGFGLIVVEAACMAEAGHSKEEILAMIERYQTERSLYFLVDSLEFLHKGGRIGKAAAMFGTLLNIKPILSVDGAGEVYALDKVRGHKRAVARIVELLERDHAGHPVHVVMGYTSDQSATDDLTEAIKQRFDIRAFSYTAIGAVIGTHVGTGVGAVFMWPADTDSVESVQ</sequence>
<comment type="caution">
    <text evidence="2">The sequence shown here is derived from an EMBL/GenBank/DDBJ whole genome shotgun (WGS) entry which is preliminary data.</text>
</comment>
<dbReference type="Gene3D" id="3.30.1180.10">
    <property type="match status" value="1"/>
</dbReference>
<dbReference type="SUPFAM" id="SSF82549">
    <property type="entry name" value="DAK1/DegV-like"/>
    <property type="match status" value="1"/>
</dbReference>
<dbReference type="EMBL" id="JABFOR010000003">
    <property type="protein sequence ID" value="NOJ69568.1"/>
    <property type="molecule type" value="Genomic_DNA"/>
</dbReference>
<dbReference type="RefSeq" id="WP_171414948.1">
    <property type="nucleotide sequence ID" value="NZ_JABFOR010000003.1"/>
</dbReference>
<dbReference type="NCBIfam" id="TIGR00762">
    <property type="entry name" value="DegV"/>
    <property type="match status" value="1"/>
</dbReference>
<organism evidence="2 3">
    <name type="scientific">Paenibacillus alvei</name>
    <name type="common">Bacillus alvei</name>
    <dbReference type="NCBI Taxonomy" id="44250"/>
    <lineage>
        <taxon>Bacteria</taxon>
        <taxon>Bacillati</taxon>
        <taxon>Bacillota</taxon>
        <taxon>Bacilli</taxon>
        <taxon>Bacillales</taxon>
        <taxon>Paenibacillaceae</taxon>
        <taxon>Paenibacillus</taxon>
    </lineage>
</organism>
<dbReference type="GO" id="GO:0008289">
    <property type="term" value="F:lipid binding"/>
    <property type="evidence" value="ECO:0007669"/>
    <property type="project" value="UniProtKB-KW"/>
</dbReference>
<evidence type="ECO:0000256" key="1">
    <source>
        <dbReference type="ARBA" id="ARBA00023121"/>
    </source>
</evidence>
<reference evidence="2 3" key="1">
    <citation type="submission" date="2020-05" db="EMBL/GenBank/DDBJ databases">
        <title>Whole genome sequencing and identification of novel metabolites from Paenibacillus alvei strain JR949.</title>
        <authorList>
            <person name="Rajendhran J."/>
            <person name="Sree Pranav P."/>
            <person name="Mahalakshmi B."/>
            <person name="Karthikeyan R."/>
        </authorList>
    </citation>
    <scope>NUCLEOTIDE SEQUENCE [LARGE SCALE GENOMIC DNA]</scope>
    <source>
        <strain evidence="2 3">JR949</strain>
    </source>
</reference>
<name>A0AAP6ZYH4_PAEAL</name>
<proteinExistence type="predicted"/>
<dbReference type="PANTHER" id="PTHR33434:SF2">
    <property type="entry name" value="FATTY ACID-BINDING PROTEIN TM_1468"/>
    <property type="match status" value="1"/>
</dbReference>
<dbReference type="Gene3D" id="3.40.50.10170">
    <property type="match status" value="1"/>
</dbReference>
<dbReference type="PANTHER" id="PTHR33434">
    <property type="entry name" value="DEGV DOMAIN-CONTAINING PROTEIN DR_1986-RELATED"/>
    <property type="match status" value="1"/>
</dbReference>
<dbReference type="PROSITE" id="PS51482">
    <property type="entry name" value="DEGV"/>
    <property type="match status" value="1"/>
</dbReference>
<dbReference type="Pfam" id="PF02645">
    <property type="entry name" value="DegV"/>
    <property type="match status" value="1"/>
</dbReference>
<dbReference type="InterPro" id="IPR003797">
    <property type="entry name" value="DegV"/>
</dbReference>
<protein>
    <submittedName>
        <fullName evidence="2">DegV family protein</fullName>
    </submittedName>
</protein>
<evidence type="ECO:0000313" key="2">
    <source>
        <dbReference type="EMBL" id="NOJ69568.1"/>
    </source>
</evidence>
<evidence type="ECO:0000313" key="3">
    <source>
        <dbReference type="Proteomes" id="UP000552038"/>
    </source>
</evidence>
<dbReference type="Proteomes" id="UP000552038">
    <property type="component" value="Unassembled WGS sequence"/>
</dbReference>